<proteinExistence type="predicted"/>
<organism evidence="1 2">
    <name type="scientific">Methanobrevibacter cuticularis</name>
    <dbReference type="NCBI Taxonomy" id="47311"/>
    <lineage>
        <taxon>Archaea</taxon>
        <taxon>Methanobacteriati</taxon>
        <taxon>Methanobacteriota</taxon>
        <taxon>Methanomada group</taxon>
        <taxon>Methanobacteria</taxon>
        <taxon>Methanobacteriales</taxon>
        <taxon>Methanobacteriaceae</taxon>
        <taxon>Methanobrevibacter</taxon>
    </lineage>
</organism>
<evidence type="ECO:0000313" key="1">
    <source>
        <dbReference type="EMBL" id="KZX15196.1"/>
    </source>
</evidence>
<dbReference type="Proteomes" id="UP000077275">
    <property type="component" value="Unassembled WGS sequence"/>
</dbReference>
<accession>A0A166D4D2</accession>
<gene>
    <name evidence="1" type="ORF">MBCUT_16500</name>
</gene>
<dbReference type="PATRIC" id="fig|47311.3.peg.1796"/>
<sequence length="39" mass="4695">MFLVDMTKIESDNNSLFSNKVLILIKENDWQIYEMDENN</sequence>
<dbReference type="EMBL" id="LWMW01000126">
    <property type="protein sequence ID" value="KZX15196.1"/>
    <property type="molecule type" value="Genomic_DNA"/>
</dbReference>
<comment type="caution">
    <text evidence="1">The sequence shown here is derived from an EMBL/GenBank/DDBJ whole genome shotgun (WGS) entry which is preliminary data.</text>
</comment>
<evidence type="ECO:0000313" key="2">
    <source>
        <dbReference type="Proteomes" id="UP000077275"/>
    </source>
</evidence>
<keyword evidence="2" id="KW-1185">Reference proteome</keyword>
<name>A0A166D4D2_9EURY</name>
<dbReference type="AlphaFoldDB" id="A0A166D4D2"/>
<protein>
    <submittedName>
        <fullName evidence="1">Uncharacterized protein</fullName>
    </submittedName>
</protein>
<reference evidence="1 2" key="1">
    <citation type="submission" date="2016-04" db="EMBL/GenBank/DDBJ databases">
        <title>Genome sequence of Methanobrevibacter cuticularis DSM 11139.</title>
        <authorList>
            <person name="Poehlein A."/>
            <person name="Seedorf H."/>
            <person name="Daniel R."/>
        </authorList>
    </citation>
    <scope>NUCLEOTIDE SEQUENCE [LARGE SCALE GENOMIC DNA]</scope>
    <source>
        <strain evidence="1 2">DSM 11139</strain>
    </source>
</reference>